<dbReference type="GO" id="GO:0000775">
    <property type="term" value="C:chromosome, centromeric region"/>
    <property type="evidence" value="ECO:0007669"/>
    <property type="project" value="UniProtKB-SubCell"/>
</dbReference>
<dbReference type="PANTHER" id="PTHR16431:SF1">
    <property type="entry name" value="NEUROGENIC PROTEIN MASTERMIND"/>
    <property type="match status" value="1"/>
</dbReference>
<evidence type="ECO:0000256" key="6">
    <source>
        <dbReference type="ARBA" id="ARBA00022723"/>
    </source>
</evidence>
<keyword evidence="10" id="KW-0131">Cell cycle</keyword>
<keyword evidence="9" id="KW-0539">Nucleus</keyword>
<dbReference type="PROSITE" id="PS51793">
    <property type="entry name" value="MIS18"/>
    <property type="match status" value="1"/>
</dbReference>
<keyword evidence="15" id="KW-1185">Reference proteome</keyword>
<dbReference type="OMA" id="EMKMLVM"/>
<dbReference type="GO" id="GO:0051301">
    <property type="term" value="P:cell division"/>
    <property type="evidence" value="ECO:0007669"/>
    <property type="project" value="UniProtKB-KW"/>
</dbReference>
<evidence type="ECO:0000256" key="4">
    <source>
        <dbReference type="ARBA" id="ARBA00022454"/>
    </source>
</evidence>
<evidence type="ECO:0000256" key="5">
    <source>
        <dbReference type="ARBA" id="ARBA00022618"/>
    </source>
</evidence>
<evidence type="ECO:0000256" key="11">
    <source>
        <dbReference type="ARBA" id="ARBA00023328"/>
    </source>
</evidence>
<evidence type="ECO:0000256" key="8">
    <source>
        <dbReference type="ARBA" id="ARBA00022833"/>
    </source>
</evidence>
<evidence type="ECO:0000256" key="10">
    <source>
        <dbReference type="ARBA" id="ARBA00023306"/>
    </source>
</evidence>
<proteinExistence type="predicted"/>
<evidence type="ECO:0000256" key="3">
    <source>
        <dbReference type="ARBA" id="ARBA00004584"/>
    </source>
</evidence>
<dbReference type="GO" id="GO:0046872">
    <property type="term" value="F:metal ion binding"/>
    <property type="evidence" value="ECO:0007669"/>
    <property type="project" value="UniProtKB-KW"/>
</dbReference>
<keyword evidence="11" id="KW-0137">Centromere</keyword>
<accession>A0A913XYI2</accession>
<evidence type="ECO:0000256" key="12">
    <source>
        <dbReference type="SAM" id="MobiDB-lite"/>
    </source>
</evidence>
<feature type="region of interest" description="Disordered" evidence="12">
    <location>
        <begin position="171"/>
        <end position="227"/>
    </location>
</feature>
<evidence type="ECO:0000313" key="14">
    <source>
        <dbReference type="EnsemblMetazoa" id="XP_020912255.1"/>
    </source>
</evidence>
<dbReference type="Proteomes" id="UP000887567">
    <property type="component" value="Unplaced"/>
</dbReference>
<feature type="compositionally biased region" description="Polar residues" evidence="12">
    <location>
        <begin position="208"/>
        <end position="219"/>
    </location>
</feature>
<dbReference type="KEGG" id="epa:110250000"/>
<comment type="subcellular location">
    <subcellularLocation>
        <location evidence="3">Chromosome</location>
        <location evidence="3">Centromere</location>
    </subcellularLocation>
    <subcellularLocation>
        <location evidence="2">Nucleus</location>
    </subcellularLocation>
</comment>
<dbReference type="AlphaFoldDB" id="A0A913XYI2"/>
<keyword evidence="8" id="KW-0862">Zinc</keyword>
<keyword evidence="4" id="KW-0158">Chromosome</keyword>
<dbReference type="GO" id="GO:0007059">
    <property type="term" value="P:chromosome segregation"/>
    <property type="evidence" value="ECO:0007669"/>
    <property type="project" value="TreeGrafter"/>
</dbReference>
<feature type="compositionally biased region" description="Polar residues" evidence="12">
    <location>
        <begin position="171"/>
        <end position="184"/>
    </location>
</feature>
<dbReference type="PANTHER" id="PTHR16431">
    <property type="entry name" value="NEUROGENIC PROTEIN MASTERMIND"/>
    <property type="match status" value="1"/>
</dbReference>
<dbReference type="EnsemblMetazoa" id="XM_021056596.2">
    <property type="protein sequence ID" value="XP_020912255.1"/>
    <property type="gene ID" value="LOC110250000"/>
</dbReference>
<keyword evidence="5" id="KW-0132">Cell division</keyword>
<name>A0A913XYI2_EXADI</name>
<organism evidence="14 15">
    <name type="scientific">Exaiptasia diaphana</name>
    <name type="common">Tropical sea anemone</name>
    <name type="synonym">Aiptasia pulchella</name>
    <dbReference type="NCBI Taxonomy" id="2652724"/>
    <lineage>
        <taxon>Eukaryota</taxon>
        <taxon>Metazoa</taxon>
        <taxon>Cnidaria</taxon>
        <taxon>Anthozoa</taxon>
        <taxon>Hexacorallia</taxon>
        <taxon>Actiniaria</taxon>
        <taxon>Aiptasiidae</taxon>
        <taxon>Exaiptasia</taxon>
    </lineage>
</organism>
<dbReference type="GO" id="GO:0000785">
    <property type="term" value="C:chromatin"/>
    <property type="evidence" value="ECO:0007669"/>
    <property type="project" value="TreeGrafter"/>
</dbReference>
<dbReference type="OrthoDB" id="74210at2759"/>
<evidence type="ECO:0000313" key="15">
    <source>
        <dbReference type="Proteomes" id="UP000887567"/>
    </source>
</evidence>
<feature type="domain" description="Mis18" evidence="13">
    <location>
        <begin position="21"/>
        <end position="121"/>
    </location>
</feature>
<dbReference type="InterPro" id="IPR004910">
    <property type="entry name" value="Yippee/Mis18/Cereblon"/>
</dbReference>
<protein>
    <recommendedName>
        <fullName evidence="13">Mis18 domain-containing protein</fullName>
    </recommendedName>
</protein>
<dbReference type="GeneID" id="110250000"/>
<keyword evidence="7" id="KW-0498">Mitosis</keyword>
<evidence type="ECO:0000256" key="7">
    <source>
        <dbReference type="ARBA" id="ARBA00022776"/>
    </source>
</evidence>
<comment type="function">
    <text evidence="1">Required for recruitment of CENPA to centromeres and normal chromosome segregation during mitosis.</text>
</comment>
<dbReference type="GO" id="GO:0005634">
    <property type="term" value="C:nucleus"/>
    <property type="evidence" value="ECO:0007669"/>
    <property type="project" value="UniProtKB-SubCell"/>
</dbReference>
<dbReference type="RefSeq" id="XP_020912255.1">
    <property type="nucleotide sequence ID" value="XM_021056596.2"/>
</dbReference>
<dbReference type="Pfam" id="PF03226">
    <property type="entry name" value="Yippee-Mis18"/>
    <property type="match status" value="1"/>
</dbReference>
<evidence type="ECO:0000259" key="13">
    <source>
        <dbReference type="PROSITE" id="PS51793"/>
    </source>
</evidence>
<evidence type="ECO:0000256" key="1">
    <source>
        <dbReference type="ARBA" id="ARBA00003694"/>
    </source>
</evidence>
<keyword evidence="6" id="KW-0479">Metal-binding</keyword>
<evidence type="ECO:0000256" key="9">
    <source>
        <dbReference type="ARBA" id="ARBA00023242"/>
    </source>
</evidence>
<dbReference type="InterPro" id="IPR034752">
    <property type="entry name" value="Mis18"/>
</dbReference>
<dbReference type="GO" id="GO:0034080">
    <property type="term" value="P:CENP-A containing chromatin assembly"/>
    <property type="evidence" value="ECO:0007669"/>
    <property type="project" value="TreeGrafter"/>
</dbReference>
<reference evidence="14" key="1">
    <citation type="submission" date="2022-11" db="UniProtKB">
        <authorList>
            <consortium name="EnsemblMetazoa"/>
        </authorList>
    </citation>
    <scope>IDENTIFICATION</scope>
</reference>
<evidence type="ECO:0000256" key="2">
    <source>
        <dbReference type="ARBA" id="ARBA00004123"/>
    </source>
</evidence>
<sequence>MAANSTVVDRNEEDDPLDTIPLVFHCVGCRTIIGDSLSWVCADQNLRTVSLSAVTPFVHVATEDGMEISAEGEDLGSTFVVLKCATCQSQIGRIYKTTPKQLDMIRDMYTLDCSSIKSYKLGSNKEKSIKTTEELLEIPTAQTLLSEIVKIQSVVVALSERLCDLENQVNSNKRNDSTSVSPNDTITSTTYTRTRKSSQNDMKRHLNETNQSDQEQGPSKQKRKRVT</sequence>